<gene>
    <name evidence="1" type="ORF">GL50581_3292</name>
</gene>
<organism evidence="1 2">
    <name type="scientific">Giardia intestinalis (strain ATCC 50581 / GS clone H7)</name>
    <name type="common">Giardia lamblia</name>
    <dbReference type="NCBI Taxonomy" id="598745"/>
    <lineage>
        <taxon>Eukaryota</taxon>
        <taxon>Metamonada</taxon>
        <taxon>Diplomonadida</taxon>
        <taxon>Hexamitidae</taxon>
        <taxon>Giardiinae</taxon>
        <taxon>Giardia</taxon>
    </lineage>
</organism>
<dbReference type="EMBL" id="ACGJ01002748">
    <property type="protein sequence ID" value="EES99457.1"/>
    <property type="molecule type" value="Genomic_DNA"/>
</dbReference>
<accession>C6LWX8</accession>
<comment type="caution">
    <text evidence="1">The sequence shown here is derived from an EMBL/GenBank/DDBJ whole genome shotgun (WGS) entry which is preliminary data.</text>
</comment>
<proteinExistence type="predicted"/>
<name>C6LWX8_GIAIB</name>
<reference evidence="1 2" key="1">
    <citation type="journal article" date="2009" name="PLoS Pathog.">
        <title>Draft genome sequencing of giardia intestinalis assemblage B isolate GS: is human giardiasis caused by two different species?</title>
        <authorList>
            <person name="Franzen O."/>
            <person name="Jerlstrom-Hultqvist J."/>
            <person name="Castro E."/>
            <person name="Sherwood E."/>
            <person name="Ankarklev J."/>
            <person name="Reiner D.S."/>
            <person name="Palm D."/>
            <person name="Andersson J.O."/>
            <person name="Andersson B."/>
            <person name="Svard S.G."/>
        </authorList>
    </citation>
    <scope>NUCLEOTIDE SEQUENCE [LARGE SCALE GENOMIC DNA]</scope>
    <source>
        <strain evidence="2">ATCC 50581 / GS clone H7</strain>
    </source>
</reference>
<dbReference type="Proteomes" id="UP000002488">
    <property type="component" value="Unassembled WGS sequence"/>
</dbReference>
<dbReference type="OMA" id="DRMGWIT"/>
<dbReference type="VEuPathDB" id="GiardiaDB:GL50581_3292"/>
<dbReference type="AlphaFoldDB" id="C6LWX8"/>
<evidence type="ECO:0000313" key="2">
    <source>
        <dbReference type="Proteomes" id="UP000002488"/>
    </source>
</evidence>
<evidence type="ECO:0000313" key="1">
    <source>
        <dbReference type="EMBL" id="EES99457.1"/>
    </source>
</evidence>
<sequence>MYAPHLCLFSPDRVLSISFLLVHFKISSMRVAALPADTIPYSFRLLEARGRVSDRMGWITDQKQFLTAIEVMHLHSQGKLLLSDEMVRILALAMERINFEYGPAMTAVMRGYTNLRAKGHFVTFHSPPPMLQRYCYAMWHIFQAFNRPVTRKTLQTGPPDFLLFIPRADLTPDALNNISQTLQRLPDPLCPHMIGIVHGSKLTFARIYPLAVALHRMDRQIKITQFQHPDMCNGEDTD</sequence>
<protein>
    <submittedName>
        <fullName evidence="1">Uncharacterized protein</fullName>
    </submittedName>
</protein>
<dbReference type="OrthoDB" id="10248243at2759"/>